<organism evidence="2 3">
    <name type="scientific">Goodea atripinnis</name>
    <dbReference type="NCBI Taxonomy" id="208336"/>
    <lineage>
        <taxon>Eukaryota</taxon>
        <taxon>Metazoa</taxon>
        <taxon>Chordata</taxon>
        <taxon>Craniata</taxon>
        <taxon>Vertebrata</taxon>
        <taxon>Euteleostomi</taxon>
        <taxon>Actinopterygii</taxon>
        <taxon>Neopterygii</taxon>
        <taxon>Teleostei</taxon>
        <taxon>Neoteleostei</taxon>
        <taxon>Acanthomorphata</taxon>
        <taxon>Ovalentaria</taxon>
        <taxon>Atherinomorphae</taxon>
        <taxon>Cyprinodontiformes</taxon>
        <taxon>Goodeidae</taxon>
        <taxon>Goodea</taxon>
    </lineage>
</organism>
<evidence type="ECO:0000313" key="3">
    <source>
        <dbReference type="Proteomes" id="UP001476798"/>
    </source>
</evidence>
<feature type="domain" description="Acetyl-CoA carboxylase central" evidence="1">
    <location>
        <begin position="1"/>
        <end position="43"/>
    </location>
</feature>
<evidence type="ECO:0000259" key="1">
    <source>
        <dbReference type="Pfam" id="PF08326"/>
    </source>
</evidence>
<proteinExistence type="predicted"/>
<dbReference type="PANTHER" id="PTHR45728">
    <property type="entry name" value="ACETYL-COA CARBOXYLASE, ISOFORM A"/>
    <property type="match status" value="1"/>
</dbReference>
<dbReference type="Proteomes" id="UP001476798">
    <property type="component" value="Unassembled WGS sequence"/>
</dbReference>
<feature type="domain" description="Acetyl-CoA carboxylase central" evidence="1">
    <location>
        <begin position="92"/>
        <end position="122"/>
    </location>
</feature>
<dbReference type="InterPro" id="IPR049076">
    <property type="entry name" value="ACCA"/>
</dbReference>
<gene>
    <name evidence="2" type="ORF">GOODEAATRI_004759</name>
</gene>
<dbReference type="EMBL" id="JAHRIO010060174">
    <property type="protein sequence ID" value="MEQ2177553.1"/>
    <property type="molecule type" value="Genomic_DNA"/>
</dbReference>
<name>A0ABV0P4D0_9TELE</name>
<protein>
    <recommendedName>
        <fullName evidence="1">Acetyl-CoA carboxylase central domain-containing protein</fullName>
    </recommendedName>
</protein>
<dbReference type="Pfam" id="PF08326">
    <property type="entry name" value="ACC_central"/>
    <property type="match status" value="3"/>
</dbReference>
<dbReference type="PANTHER" id="PTHR45728:SF5">
    <property type="entry name" value="ACETYL-COA CARBOXYLASE 1"/>
    <property type="match status" value="1"/>
</dbReference>
<dbReference type="InterPro" id="IPR013537">
    <property type="entry name" value="AcCoA_COase_cen"/>
</dbReference>
<keyword evidence="3" id="KW-1185">Reference proteome</keyword>
<feature type="domain" description="Acetyl-CoA carboxylase central" evidence="1">
    <location>
        <begin position="124"/>
        <end position="176"/>
    </location>
</feature>
<reference evidence="2 3" key="1">
    <citation type="submission" date="2021-06" db="EMBL/GenBank/DDBJ databases">
        <authorList>
            <person name="Palmer J.M."/>
        </authorList>
    </citation>
    <scope>NUCLEOTIDE SEQUENCE [LARGE SCALE GENOMIC DNA]</scope>
    <source>
        <strain evidence="2 3">GA_2019</strain>
        <tissue evidence="2">Muscle</tissue>
    </source>
</reference>
<sequence length="178" mass="20567">MKTMRDPSLPLLELQDIMTSVSGRIPPAVEKAIKKEMAQYASNITSVLCQYRSGIRGHMKAVVMDLLRQYLKVEIQFQNGEMTQTPFVFLTQVLIASHLPSYELRHNQVESIFLSAIDMYGHQFCIENLQVVRMAALEVYVRRAYIAYELNSVQHRQLKDNTCVVEFQFMLPTSHPNR</sequence>
<comment type="caution">
    <text evidence="2">The sequence shown here is derived from an EMBL/GenBank/DDBJ whole genome shotgun (WGS) entry which is preliminary data.</text>
</comment>
<evidence type="ECO:0000313" key="2">
    <source>
        <dbReference type="EMBL" id="MEQ2177553.1"/>
    </source>
</evidence>
<accession>A0ABV0P4D0</accession>